<evidence type="ECO:0000256" key="3">
    <source>
        <dbReference type="ARBA" id="ARBA00023004"/>
    </source>
</evidence>
<keyword evidence="4" id="KW-0503">Monooxygenase</keyword>
<keyword evidence="3" id="KW-0408">Iron</keyword>
<dbReference type="GO" id="GO:0016712">
    <property type="term" value="F:oxidoreductase activity, acting on paired donors, with incorporation or reduction of molecular oxygen, reduced flavin or flavoprotein as one donor, and incorporation of one atom of oxygen"/>
    <property type="evidence" value="ECO:0007669"/>
    <property type="project" value="TreeGrafter"/>
</dbReference>
<evidence type="ECO:0000256" key="2">
    <source>
        <dbReference type="ARBA" id="ARBA00022723"/>
    </source>
</evidence>
<dbReference type="InterPro" id="IPR036396">
    <property type="entry name" value="Cyt_P450_sf"/>
</dbReference>
<dbReference type="GO" id="GO:0020037">
    <property type="term" value="F:heme binding"/>
    <property type="evidence" value="ECO:0007669"/>
    <property type="project" value="InterPro"/>
</dbReference>
<dbReference type="WBParaSite" id="nRc.2.0.1.t10660-RA">
    <property type="protein sequence ID" value="nRc.2.0.1.t10660-RA"/>
    <property type="gene ID" value="nRc.2.0.1.g10660"/>
</dbReference>
<evidence type="ECO:0000256" key="4">
    <source>
        <dbReference type="ARBA" id="ARBA00023033"/>
    </source>
</evidence>
<dbReference type="AlphaFoldDB" id="A0A915I915"/>
<dbReference type="InterPro" id="IPR001128">
    <property type="entry name" value="Cyt_P450"/>
</dbReference>
<dbReference type="InterPro" id="IPR002401">
    <property type="entry name" value="Cyt_P450_E_grp-I"/>
</dbReference>
<name>A0A915I915_ROMCU</name>
<proteinExistence type="inferred from homology"/>
<dbReference type="GO" id="GO:0006082">
    <property type="term" value="P:organic acid metabolic process"/>
    <property type="evidence" value="ECO:0007669"/>
    <property type="project" value="TreeGrafter"/>
</dbReference>
<protein>
    <submittedName>
        <fullName evidence="6 7">Cytochrome P450</fullName>
    </submittedName>
</protein>
<keyword evidence="2" id="KW-0479">Metal-binding</keyword>
<dbReference type="PANTHER" id="PTHR24300">
    <property type="entry name" value="CYTOCHROME P450 508A4-RELATED"/>
    <property type="match status" value="1"/>
</dbReference>
<evidence type="ECO:0000313" key="5">
    <source>
        <dbReference type="Proteomes" id="UP000887565"/>
    </source>
</evidence>
<comment type="similarity">
    <text evidence="1">Belongs to the cytochrome P450 family.</text>
</comment>
<keyword evidence="4" id="KW-0560">Oxidoreductase</keyword>
<dbReference type="GO" id="GO:0005506">
    <property type="term" value="F:iron ion binding"/>
    <property type="evidence" value="ECO:0007669"/>
    <property type="project" value="InterPro"/>
</dbReference>
<reference evidence="6 7" key="1">
    <citation type="submission" date="2022-11" db="UniProtKB">
        <authorList>
            <consortium name="WormBaseParasite"/>
        </authorList>
    </citation>
    <scope>IDENTIFICATION</scope>
</reference>
<dbReference type="PRINTS" id="PR00463">
    <property type="entry name" value="EP450I"/>
</dbReference>
<dbReference type="Pfam" id="PF00067">
    <property type="entry name" value="p450"/>
    <property type="match status" value="1"/>
</dbReference>
<dbReference type="PANTHER" id="PTHR24300:SF397">
    <property type="entry name" value="CYTOCHROME P450 2U1"/>
    <property type="match status" value="1"/>
</dbReference>
<sequence>MDLFVAGFITVMETFMWSLTCMAKFPHVQEKVQKELDDNLEGRFPTVDDRPHTPYTDATILEIFRFSSLTPFSLPHAIAYDSVFEGNRVSKLERGRIKNKKKEK</sequence>
<keyword evidence="5" id="KW-1185">Reference proteome</keyword>
<dbReference type="Proteomes" id="UP000887565">
    <property type="component" value="Unplaced"/>
</dbReference>
<dbReference type="Gene3D" id="1.10.630.10">
    <property type="entry name" value="Cytochrome P450"/>
    <property type="match status" value="1"/>
</dbReference>
<accession>A0A915I915</accession>
<evidence type="ECO:0000313" key="7">
    <source>
        <dbReference type="WBParaSite" id="nRc.2.0.1.t29319-RA"/>
    </source>
</evidence>
<dbReference type="GO" id="GO:0005737">
    <property type="term" value="C:cytoplasm"/>
    <property type="evidence" value="ECO:0007669"/>
    <property type="project" value="TreeGrafter"/>
</dbReference>
<dbReference type="GO" id="GO:0008395">
    <property type="term" value="F:steroid hydroxylase activity"/>
    <property type="evidence" value="ECO:0007669"/>
    <property type="project" value="TreeGrafter"/>
</dbReference>
<dbReference type="InterPro" id="IPR050182">
    <property type="entry name" value="Cytochrome_P450_fam2"/>
</dbReference>
<organism evidence="5 6">
    <name type="scientific">Romanomermis culicivorax</name>
    <name type="common">Nematode worm</name>
    <dbReference type="NCBI Taxonomy" id="13658"/>
    <lineage>
        <taxon>Eukaryota</taxon>
        <taxon>Metazoa</taxon>
        <taxon>Ecdysozoa</taxon>
        <taxon>Nematoda</taxon>
        <taxon>Enoplea</taxon>
        <taxon>Dorylaimia</taxon>
        <taxon>Mermithida</taxon>
        <taxon>Mermithoidea</taxon>
        <taxon>Mermithidae</taxon>
        <taxon>Romanomermis</taxon>
    </lineage>
</organism>
<dbReference type="GO" id="GO:0006805">
    <property type="term" value="P:xenobiotic metabolic process"/>
    <property type="evidence" value="ECO:0007669"/>
    <property type="project" value="TreeGrafter"/>
</dbReference>
<evidence type="ECO:0000313" key="6">
    <source>
        <dbReference type="WBParaSite" id="nRc.2.0.1.t10660-RA"/>
    </source>
</evidence>
<dbReference type="SUPFAM" id="SSF48264">
    <property type="entry name" value="Cytochrome P450"/>
    <property type="match status" value="1"/>
</dbReference>
<dbReference type="WBParaSite" id="nRc.2.0.1.t29319-RA">
    <property type="protein sequence ID" value="nRc.2.0.1.t29319-RA"/>
    <property type="gene ID" value="nRc.2.0.1.g29319"/>
</dbReference>
<evidence type="ECO:0000256" key="1">
    <source>
        <dbReference type="ARBA" id="ARBA00010617"/>
    </source>
</evidence>